<organism evidence="1 2">
    <name type="scientific">Pestalotiopsis fici (strain W106-1 / CGMCC3.15140)</name>
    <dbReference type="NCBI Taxonomy" id="1229662"/>
    <lineage>
        <taxon>Eukaryota</taxon>
        <taxon>Fungi</taxon>
        <taxon>Dikarya</taxon>
        <taxon>Ascomycota</taxon>
        <taxon>Pezizomycotina</taxon>
        <taxon>Sordariomycetes</taxon>
        <taxon>Xylariomycetidae</taxon>
        <taxon>Amphisphaeriales</taxon>
        <taxon>Sporocadaceae</taxon>
        <taxon>Pestalotiopsis</taxon>
    </lineage>
</organism>
<protein>
    <submittedName>
        <fullName evidence="1">Uncharacterized protein</fullName>
    </submittedName>
</protein>
<dbReference type="EMBL" id="KI912110">
    <property type="protein sequence ID" value="ETS85226.1"/>
    <property type="molecule type" value="Genomic_DNA"/>
</dbReference>
<dbReference type="GeneID" id="19268264"/>
<keyword evidence="2" id="KW-1185">Reference proteome</keyword>
<dbReference type="Gene3D" id="3.80.10.10">
    <property type="entry name" value="Ribonuclease Inhibitor"/>
    <property type="match status" value="1"/>
</dbReference>
<dbReference type="OrthoDB" id="2520703at2759"/>
<dbReference type="InParanoid" id="W3XJ55"/>
<dbReference type="RefSeq" id="XP_007830023.1">
    <property type="nucleotide sequence ID" value="XM_007831832.1"/>
</dbReference>
<reference evidence="2" key="1">
    <citation type="journal article" date="2015" name="BMC Genomics">
        <title>Genomic and transcriptomic analysis of the endophytic fungus Pestalotiopsis fici reveals its lifestyle and high potential for synthesis of natural products.</title>
        <authorList>
            <person name="Wang X."/>
            <person name="Zhang X."/>
            <person name="Liu L."/>
            <person name="Xiang M."/>
            <person name="Wang W."/>
            <person name="Sun X."/>
            <person name="Che Y."/>
            <person name="Guo L."/>
            <person name="Liu G."/>
            <person name="Guo L."/>
            <person name="Wang C."/>
            <person name="Yin W.B."/>
            <person name="Stadler M."/>
            <person name="Zhang X."/>
            <person name="Liu X."/>
        </authorList>
    </citation>
    <scope>NUCLEOTIDE SEQUENCE [LARGE SCALE GENOMIC DNA]</scope>
    <source>
        <strain evidence="2">W106-1 / CGMCC3.15140</strain>
    </source>
</reference>
<dbReference type="AlphaFoldDB" id="W3XJ55"/>
<accession>W3XJ55</accession>
<gene>
    <name evidence="1" type="ORF">PFICI_03251</name>
</gene>
<proteinExistence type="predicted"/>
<dbReference type="KEGG" id="pfy:PFICI_03251"/>
<dbReference type="HOGENOM" id="CLU_624214_0_0_1"/>
<name>W3XJ55_PESFW</name>
<sequence length="439" mass="48944">MERLPDEIWLEIVAGLGDSHHALAAFARVCRKGYDLAKPPLYERLPPPGAGSRISQFLVRTLCENETIADLVRRGEFVEGVNYDFEDSEVLPVVQASARLPDDFKSALINGGFDLGEGVYPDWHALFVALLPNLEELAIEIPYDAAALKKALGVNRLPRLRKLSVFHADTEGAADLWYLMPELFQVGATTLETFEGHANDWSLELSGDPAKPPNSTVVHETLRYLTLQLSLFDAAGLARLLTSCPRLVSLRLHWGDACISDSFELDLPGTGQTIREYAPAELEVLLLNPVDHANYDTVTEGVGSLRSLKRLRELHLSHDVLAGVVNGAADGPGSPLHRDALVRLLPASLEELYLEIRHSPPPQRVLAAQVRHLVRDPEQFPNLWRVELGVLDPTGFDMRGWTNYGWTATVIDLKKDGNWDANWLEMRTANRIRLERIRN</sequence>
<evidence type="ECO:0000313" key="2">
    <source>
        <dbReference type="Proteomes" id="UP000030651"/>
    </source>
</evidence>
<evidence type="ECO:0000313" key="1">
    <source>
        <dbReference type="EMBL" id="ETS85226.1"/>
    </source>
</evidence>
<dbReference type="Proteomes" id="UP000030651">
    <property type="component" value="Unassembled WGS sequence"/>
</dbReference>
<dbReference type="InterPro" id="IPR032675">
    <property type="entry name" value="LRR_dom_sf"/>
</dbReference>